<dbReference type="Pfam" id="PF01850">
    <property type="entry name" value="PIN"/>
    <property type="match status" value="1"/>
</dbReference>
<comment type="caution">
    <text evidence="2">The sequence shown here is derived from an EMBL/GenBank/DDBJ whole genome shotgun (WGS) entry which is preliminary data.</text>
</comment>
<feature type="domain" description="PIN" evidence="1">
    <location>
        <begin position="4"/>
        <end position="134"/>
    </location>
</feature>
<gene>
    <name evidence="2" type="ORF">CO137_03310</name>
</gene>
<dbReference type="SUPFAM" id="SSF88723">
    <property type="entry name" value="PIN domain-like"/>
    <property type="match status" value="1"/>
</dbReference>
<evidence type="ECO:0000259" key="1">
    <source>
        <dbReference type="Pfam" id="PF01850"/>
    </source>
</evidence>
<dbReference type="InterPro" id="IPR002716">
    <property type="entry name" value="PIN_dom"/>
</dbReference>
<evidence type="ECO:0000313" key="2">
    <source>
        <dbReference type="EMBL" id="PJA89612.1"/>
    </source>
</evidence>
<dbReference type="CDD" id="cd09854">
    <property type="entry name" value="PIN_VapC-like"/>
    <property type="match status" value="1"/>
</dbReference>
<dbReference type="InterPro" id="IPR029060">
    <property type="entry name" value="PIN-like_dom_sf"/>
</dbReference>
<dbReference type="Gene3D" id="3.40.50.1010">
    <property type="entry name" value="5'-nuclease"/>
    <property type="match status" value="1"/>
</dbReference>
<organism evidence="2 3">
    <name type="scientific">Candidatus Magasanikbacteria bacterium CG_4_9_14_3_um_filter_32_9</name>
    <dbReference type="NCBI Taxonomy" id="1974644"/>
    <lineage>
        <taxon>Bacteria</taxon>
        <taxon>Candidatus Magasanikiibacteriota</taxon>
    </lineage>
</organism>
<proteinExistence type="predicted"/>
<name>A0A2M7Z6B1_9BACT</name>
<sequence length="143" mass="16455">MRKVYVDSSILIPLLFENHEEHPDVEIIFKGFANDSTILILISTLTIDEVWHILRSYSDVLDKPYGVFSEKFRITIINFLNNPNIKIIDTVDGVASLKIALEGSIKFNLKPRDSFHYAYAKLWNAEIVAKDRDFMYTDLTVAS</sequence>
<accession>A0A2M7Z6B1</accession>
<reference evidence="3" key="1">
    <citation type="submission" date="2017-09" db="EMBL/GenBank/DDBJ databases">
        <title>Depth-based differentiation of microbial function through sediment-hosted aquifers and enrichment of novel symbionts in the deep terrestrial subsurface.</title>
        <authorList>
            <person name="Probst A.J."/>
            <person name="Ladd B."/>
            <person name="Jarett J.K."/>
            <person name="Geller-Mcgrath D.E."/>
            <person name="Sieber C.M.K."/>
            <person name="Emerson J.B."/>
            <person name="Anantharaman K."/>
            <person name="Thomas B.C."/>
            <person name="Malmstrom R."/>
            <person name="Stieglmeier M."/>
            <person name="Klingl A."/>
            <person name="Woyke T."/>
            <person name="Ryan C.M."/>
            <person name="Banfield J.F."/>
        </authorList>
    </citation>
    <scope>NUCLEOTIDE SEQUENCE [LARGE SCALE GENOMIC DNA]</scope>
</reference>
<dbReference type="AlphaFoldDB" id="A0A2M7Z6B1"/>
<dbReference type="Proteomes" id="UP000230843">
    <property type="component" value="Unassembled WGS sequence"/>
</dbReference>
<dbReference type="EMBL" id="PFVJ01000071">
    <property type="protein sequence ID" value="PJA89612.1"/>
    <property type="molecule type" value="Genomic_DNA"/>
</dbReference>
<evidence type="ECO:0000313" key="3">
    <source>
        <dbReference type="Proteomes" id="UP000230843"/>
    </source>
</evidence>
<protein>
    <recommendedName>
        <fullName evidence="1">PIN domain-containing protein</fullName>
    </recommendedName>
</protein>